<dbReference type="EMBL" id="CP001087">
    <property type="protein sequence ID" value="ACN16717.1"/>
    <property type="molecule type" value="Genomic_DNA"/>
</dbReference>
<dbReference type="PROSITE" id="PS50249">
    <property type="entry name" value="MPN"/>
    <property type="match status" value="1"/>
</dbReference>
<keyword evidence="5" id="KW-0482">Metalloprotease</keyword>
<dbReference type="GO" id="GO:0008237">
    <property type="term" value="F:metallopeptidase activity"/>
    <property type="evidence" value="ECO:0007669"/>
    <property type="project" value="UniProtKB-KW"/>
</dbReference>
<reference evidence="9 10" key="1">
    <citation type="journal article" date="2009" name="Environ. Microbiol.">
        <title>Genome sequence of Desulfobacterium autotrophicum HRM2, a marine sulfate reducer oxidizing organic carbon completely to carbon dioxide.</title>
        <authorList>
            <person name="Strittmatter A.W."/>
            <person name="Liesegang H."/>
            <person name="Rabus R."/>
            <person name="Decker I."/>
            <person name="Amann J."/>
            <person name="Andres S."/>
            <person name="Henne A."/>
            <person name="Fricke W.F."/>
            <person name="Martinez-Arias R."/>
            <person name="Bartels D."/>
            <person name="Goesmann A."/>
            <person name="Krause L."/>
            <person name="Puehler A."/>
            <person name="Klenk H.P."/>
            <person name="Richter M."/>
            <person name="Schuler M."/>
            <person name="Gloeckner F.O."/>
            <person name="Meyerdierks A."/>
            <person name="Gottschalk G."/>
            <person name="Amann R."/>
        </authorList>
    </citation>
    <scope>NUCLEOTIDE SEQUENCE [LARGE SCALE GENOMIC DNA]</scope>
    <source>
        <strain evidence="10">ATCC 43914 / DSM 3382 / HRM2</strain>
    </source>
</reference>
<dbReference type="InterPro" id="IPR010994">
    <property type="entry name" value="RuvA_2-like"/>
</dbReference>
<feature type="region of interest" description="Disordered" evidence="7">
    <location>
        <begin position="1"/>
        <end position="52"/>
    </location>
</feature>
<keyword evidence="2" id="KW-0479">Metal-binding</keyword>
<dbReference type="STRING" id="177437.HRM2_36580"/>
<dbReference type="NCBIfam" id="TIGR00608">
    <property type="entry name" value="radc"/>
    <property type="match status" value="1"/>
</dbReference>
<evidence type="ECO:0000256" key="1">
    <source>
        <dbReference type="ARBA" id="ARBA00022670"/>
    </source>
</evidence>
<dbReference type="CDD" id="cd08071">
    <property type="entry name" value="MPN_DUF2466"/>
    <property type="match status" value="1"/>
</dbReference>
<dbReference type="SUPFAM" id="SSF102712">
    <property type="entry name" value="JAB1/MPN domain"/>
    <property type="match status" value="1"/>
</dbReference>
<dbReference type="RefSeq" id="WP_015905466.1">
    <property type="nucleotide sequence ID" value="NC_012108.1"/>
</dbReference>
<feature type="compositionally biased region" description="Low complexity" evidence="7">
    <location>
        <begin position="20"/>
        <end position="33"/>
    </location>
</feature>
<comment type="similarity">
    <text evidence="6">Belongs to the UPF0758 family.</text>
</comment>
<dbReference type="eggNOG" id="COG2003">
    <property type="taxonomic scope" value="Bacteria"/>
</dbReference>
<name>C0Q9Z9_DESAH</name>
<dbReference type="Gene3D" id="3.40.140.10">
    <property type="entry name" value="Cytidine Deaminase, domain 2"/>
    <property type="match status" value="1"/>
</dbReference>
<evidence type="ECO:0000256" key="3">
    <source>
        <dbReference type="ARBA" id="ARBA00022801"/>
    </source>
</evidence>
<feature type="compositionally biased region" description="Gly residues" evidence="7">
    <location>
        <begin position="34"/>
        <end position="43"/>
    </location>
</feature>
<sequence length="279" mass="30471">MNQIPPNQRTTNPTTADPGKTNPKTTNPNNAGLNGAGPNGAGPGRNSNTGHRSRLKQRFLANGISGFLDYEVIELLLTLNTPRKDCKPSAKALLDRFKTLQGVFEASVEELCRVNGVGPSNVLGIKLIKAVSDRYLEQRIRSKTVLKNSHDLCAFLGHAIGHRPREVFVGIFLDAKNRVLASEILFEGSLSSSAVYPREVIAKALEHRAAALIFAHNHPSGETSPSPEDLAITRRLFFALAHAGITVHEHLITGGERFYSFADQGIIAELKREFDIQYG</sequence>
<dbReference type="NCBIfam" id="NF000642">
    <property type="entry name" value="PRK00024.1"/>
    <property type="match status" value="1"/>
</dbReference>
<keyword evidence="4" id="KW-0862">Zinc</keyword>
<evidence type="ECO:0000256" key="2">
    <source>
        <dbReference type="ARBA" id="ARBA00022723"/>
    </source>
</evidence>
<feature type="compositionally biased region" description="Polar residues" evidence="7">
    <location>
        <begin position="1"/>
        <end position="15"/>
    </location>
</feature>
<dbReference type="InterPro" id="IPR020891">
    <property type="entry name" value="UPF0758_CS"/>
</dbReference>
<dbReference type="HOGENOM" id="CLU_073529_0_0_7"/>
<dbReference type="PROSITE" id="PS01302">
    <property type="entry name" value="UPF0758"/>
    <property type="match status" value="1"/>
</dbReference>
<accession>C0Q9Z9</accession>
<evidence type="ECO:0000256" key="7">
    <source>
        <dbReference type="SAM" id="MobiDB-lite"/>
    </source>
</evidence>
<dbReference type="KEGG" id="dat:HRM2_36580"/>
<dbReference type="PANTHER" id="PTHR30471:SF3">
    <property type="entry name" value="UPF0758 PROTEIN YEES-RELATED"/>
    <property type="match status" value="1"/>
</dbReference>
<evidence type="ECO:0000256" key="5">
    <source>
        <dbReference type="ARBA" id="ARBA00023049"/>
    </source>
</evidence>
<dbReference type="PANTHER" id="PTHR30471">
    <property type="entry name" value="DNA REPAIR PROTEIN RADC"/>
    <property type="match status" value="1"/>
</dbReference>
<organism evidence="9 10">
    <name type="scientific">Desulforapulum autotrophicum (strain ATCC 43914 / DSM 3382 / VKM B-1955 / HRM2)</name>
    <name type="common">Desulfobacterium autotrophicum</name>
    <dbReference type="NCBI Taxonomy" id="177437"/>
    <lineage>
        <taxon>Bacteria</taxon>
        <taxon>Pseudomonadati</taxon>
        <taxon>Thermodesulfobacteriota</taxon>
        <taxon>Desulfobacteria</taxon>
        <taxon>Desulfobacterales</taxon>
        <taxon>Desulfobacteraceae</taxon>
        <taxon>Desulforapulum</taxon>
    </lineage>
</organism>
<dbReference type="SUPFAM" id="SSF47781">
    <property type="entry name" value="RuvA domain 2-like"/>
    <property type="match status" value="1"/>
</dbReference>
<dbReference type="Gene3D" id="1.10.150.20">
    <property type="entry name" value="5' to 3' exonuclease, C-terminal subdomain"/>
    <property type="match status" value="1"/>
</dbReference>
<feature type="domain" description="MPN" evidence="8">
    <location>
        <begin position="145"/>
        <end position="267"/>
    </location>
</feature>
<keyword evidence="1" id="KW-0645">Protease</keyword>
<dbReference type="Pfam" id="PF04002">
    <property type="entry name" value="RadC"/>
    <property type="match status" value="1"/>
</dbReference>
<proteinExistence type="inferred from homology"/>
<protein>
    <submittedName>
        <fullName evidence="9">RadC3</fullName>
    </submittedName>
</protein>
<dbReference type="Proteomes" id="UP000000442">
    <property type="component" value="Chromosome"/>
</dbReference>
<dbReference type="InterPro" id="IPR025657">
    <property type="entry name" value="RadC_JAB"/>
</dbReference>
<dbReference type="OrthoDB" id="9804482at2"/>
<evidence type="ECO:0000313" key="9">
    <source>
        <dbReference type="EMBL" id="ACN16717.1"/>
    </source>
</evidence>
<dbReference type="AlphaFoldDB" id="C0Q9Z9"/>
<evidence type="ECO:0000313" key="10">
    <source>
        <dbReference type="Proteomes" id="UP000000442"/>
    </source>
</evidence>
<keyword evidence="3" id="KW-0378">Hydrolase</keyword>
<gene>
    <name evidence="9" type="primary">radC3</name>
    <name evidence="9" type="ordered locus">HRM2_36580</name>
</gene>
<dbReference type="InterPro" id="IPR001405">
    <property type="entry name" value="UPF0758"/>
</dbReference>
<dbReference type="InterPro" id="IPR037518">
    <property type="entry name" value="MPN"/>
</dbReference>
<keyword evidence="10" id="KW-1185">Reference proteome</keyword>
<evidence type="ECO:0000256" key="6">
    <source>
        <dbReference type="RuleBase" id="RU003797"/>
    </source>
</evidence>
<dbReference type="GO" id="GO:0006508">
    <property type="term" value="P:proteolysis"/>
    <property type="evidence" value="ECO:0007669"/>
    <property type="project" value="UniProtKB-KW"/>
</dbReference>
<dbReference type="GO" id="GO:0046872">
    <property type="term" value="F:metal ion binding"/>
    <property type="evidence" value="ECO:0007669"/>
    <property type="project" value="UniProtKB-KW"/>
</dbReference>
<evidence type="ECO:0000259" key="8">
    <source>
        <dbReference type="PROSITE" id="PS50249"/>
    </source>
</evidence>
<evidence type="ECO:0000256" key="4">
    <source>
        <dbReference type="ARBA" id="ARBA00022833"/>
    </source>
</evidence>